<evidence type="ECO:0000259" key="6">
    <source>
        <dbReference type="Pfam" id="PF07282"/>
    </source>
</evidence>
<keyword evidence="4" id="KW-0233">DNA recombination</keyword>
<organism evidence="7 8">
    <name type="scientific">Caldicellulosiruptor diazotrophicus</name>
    <dbReference type="NCBI Taxonomy" id="2806205"/>
    <lineage>
        <taxon>Bacteria</taxon>
        <taxon>Bacillati</taxon>
        <taxon>Bacillota</taxon>
        <taxon>Bacillota incertae sedis</taxon>
        <taxon>Caldicellulosiruptorales</taxon>
        <taxon>Caldicellulosiruptoraceae</taxon>
        <taxon>Caldicellulosiruptor</taxon>
    </lineage>
</organism>
<dbReference type="Proteomes" id="UP000663623">
    <property type="component" value="Chromosome"/>
</dbReference>
<dbReference type="EMBL" id="AP024480">
    <property type="protein sequence ID" value="BCS82422.1"/>
    <property type="molecule type" value="Genomic_DNA"/>
</dbReference>
<feature type="domain" description="Probable transposase IS891/IS1136/IS1341" evidence="5">
    <location>
        <begin position="166"/>
        <end position="294"/>
    </location>
</feature>
<evidence type="ECO:0000259" key="5">
    <source>
        <dbReference type="Pfam" id="PF01385"/>
    </source>
</evidence>
<keyword evidence="3" id="KW-0238">DNA-binding</keyword>
<dbReference type="InterPro" id="IPR010095">
    <property type="entry name" value="Cas12f1-like_TNB"/>
</dbReference>
<protein>
    <submittedName>
        <fullName evidence="7">Transposase</fullName>
    </submittedName>
</protein>
<accession>A0ABM7NQM7</accession>
<comment type="similarity">
    <text evidence="1">In the C-terminal section; belongs to the transposase 35 family.</text>
</comment>
<evidence type="ECO:0000313" key="8">
    <source>
        <dbReference type="Proteomes" id="UP000663623"/>
    </source>
</evidence>
<dbReference type="Pfam" id="PF01385">
    <property type="entry name" value="OrfB_IS605"/>
    <property type="match status" value="1"/>
</dbReference>
<sequence length="423" mass="49686">MDKTYILPIPEEYQVLARELSKQSGKIYSKAVSFLKRMNKKAIKISKKTFDRYMEWWIHQRDFVLHSQSKQVAYRQVWTNYIATFRKIQKAKKKGKSTSQIRLPYKNKKYNKVVYKDSAIHVEDNKLVFSNMRGMPKIRLSDINPDVKPKYAELLYHTNMKKYYLHVVVEIEKKKEKEKEEKKVEKRGKILAVDLGVIHPMVCFDGQNVLIYNGGVLNSKIRYRNKKIAEFQQKLSLCRKGSKRFKKFEKAKRKVLSKLNNQIRDVLEKYTSHLIGYCIKNGIGTIVIGDATGIRKSKKYNKVANQKIHQWLFKRIEKRLKAKAIFAEIKFEKVRENWTSQVCPVCGSKNKPQDRNYKCNKCGFRYHRDGVGAINIYRKYTEAEPLVVGQLACSTGVRFRAHLCCPVEWNIHLWKKDSTGKTA</sequence>
<dbReference type="NCBIfam" id="NF040570">
    <property type="entry name" value="guided_TnpB"/>
    <property type="match status" value="1"/>
</dbReference>
<keyword evidence="2" id="KW-0815">Transposition</keyword>
<proteinExistence type="inferred from homology"/>
<keyword evidence="8" id="KW-1185">Reference proteome</keyword>
<evidence type="ECO:0000256" key="4">
    <source>
        <dbReference type="ARBA" id="ARBA00023172"/>
    </source>
</evidence>
<evidence type="ECO:0000256" key="2">
    <source>
        <dbReference type="ARBA" id="ARBA00022578"/>
    </source>
</evidence>
<evidence type="ECO:0000256" key="3">
    <source>
        <dbReference type="ARBA" id="ARBA00023125"/>
    </source>
</evidence>
<feature type="domain" description="Cas12f1-like TNB" evidence="6">
    <location>
        <begin position="313"/>
        <end position="376"/>
    </location>
</feature>
<dbReference type="Pfam" id="PF07282">
    <property type="entry name" value="Cas12f1-like_TNB"/>
    <property type="match status" value="1"/>
</dbReference>
<gene>
    <name evidence="7" type="ORF">CaldiYA01_23820</name>
</gene>
<dbReference type="NCBIfam" id="TIGR01766">
    <property type="entry name" value="IS200/IS605 family accessory protein TnpB-like domain"/>
    <property type="match status" value="1"/>
</dbReference>
<dbReference type="InterPro" id="IPR024064">
    <property type="entry name" value="FdhE-like_sf"/>
</dbReference>
<name>A0ABM7NQM7_9FIRM</name>
<dbReference type="RefSeq" id="WP_207180015.1">
    <property type="nucleotide sequence ID" value="NZ_AP024480.1"/>
</dbReference>
<evidence type="ECO:0000256" key="1">
    <source>
        <dbReference type="ARBA" id="ARBA00008761"/>
    </source>
</evidence>
<dbReference type="InterPro" id="IPR001959">
    <property type="entry name" value="Transposase"/>
</dbReference>
<dbReference type="SUPFAM" id="SSF144020">
    <property type="entry name" value="FdhE-like"/>
    <property type="match status" value="1"/>
</dbReference>
<evidence type="ECO:0000313" key="7">
    <source>
        <dbReference type="EMBL" id="BCS82422.1"/>
    </source>
</evidence>
<reference evidence="7 8" key="1">
    <citation type="submission" date="2021-02" db="EMBL/GenBank/DDBJ databases">
        <title>Nitrogen-fixing ability and nitrogen fixation related genes of thermophilic fermentative bacteria in the genus Caldicellulosiruptor.</title>
        <authorList>
            <person name="Chen Y."/>
            <person name="Nishihara A."/>
            <person name="Haruta S."/>
        </authorList>
    </citation>
    <scope>NUCLEOTIDE SEQUENCE [LARGE SCALE GENOMIC DNA]</scope>
    <source>
        <strain evidence="7 8">YA01</strain>
    </source>
</reference>